<dbReference type="Proteomes" id="UP000735302">
    <property type="component" value="Unassembled WGS sequence"/>
</dbReference>
<evidence type="ECO:0008006" key="4">
    <source>
        <dbReference type="Google" id="ProtNLM"/>
    </source>
</evidence>
<gene>
    <name evidence="2" type="ORF">PoB_002770500</name>
</gene>
<organism evidence="2 3">
    <name type="scientific">Plakobranchus ocellatus</name>
    <dbReference type="NCBI Taxonomy" id="259542"/>
    <lineage>
        <taxon>Eukaryota</taxon>
        <taxon>Metazoa</taxon>
        <taxon>Spiralia</taxon>
        <taxon>Lophotrochozoa</taxon>
        <taxon>Mollusca</taxon>
        <taxon>Gastropoda</taxon>
        <taxon>Heterobranchia</taxon>
        <taxon>Euthyneura</taxon>
        <taxon>Panpulmonata</taxon>
        <taxon>Sacoglossa</taxon>
        <taxon>Placobranchoidea</taxon>
        <taxon>Plakobranchidae</taxon>
        <taxon>Plakobranchus</taxon>
    </lineage>
</organism>
<protein>
    <recommendedName>
        <fullName evidence="4">Secreted protein</fullName>
    </recommendedName>
</protein>
<keyword evidence="3" id="KW-1185">Reference proteome</keyword>
<proteinExistence type="predicted"/>
<comment type="caution">
    <text evidence="2">The sequence shown here is derived from an EMBL/GenBank/DDBJ whole genome shotgun (WGS) entry which is preliminary data.</text>
</comment>
<evidence type="ECO:0000256" key="1">
    <source>
        <dbReference type="SAM" id="SignalP"/>
    </source>
</evidence>
<dbReference type="EMBL" id="BLXT01003199">
    <property type="protein sequence ID" value="GFO01200.1"/>
    <property type="molecule type" value="Genomic_DNA"/>
</dbReference>
<sequence>MLFCPLLSSLLFLATFRQSPNFSVSIQFHTVWVTPAWRHSNTRAERLRYVKTGELTVSLYAETKLELSYLGTLHCSPGMSRRVNPQCLGMPRQS</sequence>
<reference evidence="2 3" key="1">
    <citation type="journal article" date="2021" name="Elife">
        <title>Chloroplast acquisition without the gene transfer in kleptoplastic sea slugs, Plakobranchus ocellatus.</title>
        <authorList>
            <person name="Maeda T."/>
            <person name="Takahashi S."/>
            <person name="Yoshida T."/>
            <person name="Shimamura S."/>
            <person name="Takaki Y."/>
            <person name="Nagai Y."/>
            <person name="Toyoda A."/>
            <person name="Suzuki Y."/>
            <person name="Arimoto A."/>
            <person name="Ishii H."/>
            <person name="Satoh N."/>
            <person name="Nishiyama T."/>
            <person name="Hasebe M."/>
            <person name="Maruyama T."/>
            <person name="Minagawa J."/>
            <person name="Obokata J."/>
            <person name="Shigenobu S."/>
        </authorList>
    </citation>
    <scope>NUCLEOTIDE SEQUENCE [LARGE SCALE GENOMIC DNA]</scope>
</reference>
<feature type="signal peptide" evidence="1">
    <location>
        <begin position="1"/>
        <end position="25"/>
    </location>
</feature>
<name>A0AAV4A2P3_9GAST</name>
<evidence type="ECO:0000313" key="2">
    <source>
        <dbReference type="EMBL" id="GFO01200.1"/>
    </source>
</evidence>
<keyword evidence="1" id="KW-0732">Signal</keyword>
<accession>A0AAV4A2P3</accession>
<feature type="chain" id="PRO_5044022437" description="Secreted protein" evidence="1">
    <location>
        <begin position="26"/>
        <end position="94"/>
    </location>
</feature>
<evidence type="ECO:0000313" key="3">
    <source>
        <dbReference type="Proteomes" id="UP000735302"/>
    </source>
</evidence>
<dbReference type="AlphaFoldDB" id="A0AAV4A2P3"/>